<dbReference type="NCBIfam" id="TIGR02532">
    <property type="entry name" value="IV_pilin_GFxxxE"/>
    <property type="match status" value="1"/>
</dbReference>
<name>A0A2M7TGK2_9BACT</name>
<gene>
    <name evidence="7" type="ORF">COY31_00895</name>
</gene>
<dbReference type="InterPro" id="IPR012902">
    <property type="entry name" value="N_methyl_site"/>
</dbReference>
<organism evidence="7 8">
    <name type="scientific">Candidatus Wolfebacteria bacterium CG_4_10_14_0_2_um_filter_39_18</name>
    <dbReference type="NCBI Taxonomy" id="1975061"/>
    <lineage>
        <taxon>Bacteria</taxon>
        <taxon>Candidatus Wolfeibacteriota</taxon>
    </lineage>
</organism>
<dbReference type="Pfam" id="PF07963">
    <property type="entry name" value="N_methyl"/>
    <property type="match status" value="1"/>
</dbReference>
<feature type="transmembrane region" description="Helical" evidence="6">
    <location>
        <begin position="12"/>
        <end position="33"/>
    </location>
</feature>
<evidence type="ECO:0000313" key="8">
    <source>
        <dbReference type="Proteomes" id="UP000230553"/>
    </source>
</evidence>
<dbReference type="SUPFAM" id="SSF54523">
    <property type="entry name" value="Pili subunits"/>
    <property type="match status" value="1"/>
</dbReference>
<evidence type="ECO:0000256" key="6">
    <source>
        <dbReference type="SAM" id="Phobius"/>
    </source>
</evidence>
<keyword evidence="4 6" id="KW-1133">Transmembrane helix</keyword>
<dbReference type="Proteomes" id="UP000230553">
    <property type="component" value="Unassembled WGS sequence"/>
</dbReference>
<dbReference type="GO" id="GO:0015628">
    <property type="term" value="P:protein secretion by the type II secretion system"/>
    <property type="evidence" value="ECO:0007669"/>
    <property type="project" value="InterPro"/>
</dbReference>
<dbReference type="PANTHER" id="PTHR30093">
    <property type="entry name" value="GENERAL SECRETION PATHWAY PROTEIN G"/>
    <property type="match status" value="1"/>
</dbReference>
<dbReference type="GO" id="GO:0015627">
    <property type="term" value="C:type II protein secretion system complex"/>
    <property type="evidence" value="ECO:0007669"/>
    <property type="project" value="InterPro"/>
</dbReference>
<dbReference type="GO" id="GO:0016020">
    <property type="term" value="C:membrane"/>
    <property type="evidence" value="ECO:0007669"/>
    <property type="project" value="UniProtKB-SubCell"/>
</dbReference>
<protein>
    <recommendedName>
        <fullName evidence="9">Type II secretion system protein GspG C-terminal domain-containing protein</fullName>
    </recommendedName>
</protein>
<dbReference type="InterPro" id="IPR000983">
    <property type="entry name" value="Bac_GSPG_pilin"/>
</dbReference>
<evidence type="ECO:0000256" key="1">
    <source>
        <dbReference type="ARBA" id="ARBA00004167"/>
    </source>
</evidence>
<evidence type="ECO:0000256" key="3">
    <source>
        <dbReference type="ARBA" id="ARBA00022692"/>
    </source>
</evidence>
<dbReference type="PRINTS" id="PR00813">
    <property type="entry name" value="BCTERIALGSPG"/>
</dbReference>
<keyword evidence="5 6" id="KW-0472">Membrane</keyword>
<comment type="subcellular location">
    <subcellularLocation>
        <location evidence="1">Membrane</location>
        <topology evidence="1">Single-pass membrane protein</topology>
    </subcellularLocation>
</comment>
<comment type="caution">
    <text evidence="7">The sequence shown here is derived from an EMBL/GenBank/DDBJ whole genome shotgun (WGS) entry which is preliminary data.</text>
</comment>
<evidence type="ECO:0000256" key="2">
    <source>
        <dbReference type="ARBA" id="ARBA00022481"/>
    </source>
</evidence>
<evidence type="ECO:0000313" key="7">
    <source>
        <dbReference type="EMBL" id="PIZ45192.1"/>
    </source>
</evidence>
<accession>A0A2M7TGK2</accession>
<sequence length="146" mass="15731">MKKEKGFTLIEMLIVVAIIGLLASVVLVGLGSFRSRGRDARRVADLRGVQNSLELYYLKNNNYPEANSWSDLRSALIGAAIGITIVPNDPFSGSASQSYSYGYSSDKQGYVLGATLEDAGSSSLKDDIDTTVYGVNCADPVYCVQF</sequence>
<evidence type="ECO:0000256" key="4">
    <source>
        <dbReference type="ARBA" id="ARBA00022989"/>
    </source>
</evidence>
<reference evidence="8" key="1">
    <citation type="submission" date="2017-09" db="EMBL/GenBank/DDBJ databases">
        <title>Depth-based differentiation of microbial function through sediment-hosted aquifers and enrichment of novel symbionts in the deep terrestrial subsurface.</title>
        <authorList>
            <person name="Probst A.J."/>
            <person name="Ladd B."/>
            <person name="Jarett J.K."/>
            <person name="Geller-Mcgrath D.E."/>
            <person name="Sieber C.M.K."/>
            <person name="Emerson J.B."/>
            <person name="Anantharaman K."/>
            <person name="Thomas B.C."/>
            <person name="Malmstrom R."/>
            <person name="Stieglmeier M."/>
            <person name="Klingl A."/>
            <person name="Woyke T."/>
            <person name="Ryan C.M."/>
            <person name="Banfield J.F."/>
        </authorList>
    </citation>
    <scope>NUCLEOTIDE SEQUENCE [LARGE SCALE GENOMIC DNA]</scope>
</reference>
<dbReference type="EMBL" id="PFNM01000016">
    <property type="protein sequence ID" value="PIZ45192.1"/>
    <property type="molecule type" value="Genomic_DNA"/>
</dbReference>
<dbReference type="PROSITE" id="PS00409">
    <property type="entry name" value="PROKAR_NTER_METHYL"/>
    <property type="match status" value="1"/>
</dbReference>
<dbReference type="Gene3D" id="3.30.700.10">
    <property type="entry name" value="Glycoprotein, Type 4 Pilin"/>
    <property type="match status" value="1"/>
</dbReference>
<keyword evidence="3 6" id="KW-0812">Transmembrane</keyword>
<dbReference type="PANTHER" id="PTHR30093:SF44">
    <property type="entry name" value="TYPE II SECRETION SYSTEM CORE PROTEIN G"/>
    <property type="match status" value="1"/>
</dbReference>
<dbReference type="InterPro" id="IPR045584">
    <property type="entry name" value="Pilin-like"/>
</dbReference>
<proteinExistence type="predicted"/>
<evidence type="ECO:0000256" key="5">
    <source>
        <dbReference type="ARBA" id="ARBA00023136"/>
    </source>
</evidence>
<dbReference type="AlphaFoldDB" id="A0A2M7TGK2"/>
<keyword evidence="2" id="KW-0488">Methylation</keyword>
<evidence type="ECO:0008006" key="9">
    <source>
        <dbReference type="Google" id="ProtNLM"/>
    </source>
</evidence>